<accession>A0ABV7WCU6</accession>
<name>A0ABV7WCU6_9MICO</name>
<gene>
    <name evidence="1" type="ORF">ACFOLH_02915</name>
</gene>
<comment type="caution">
    <text evidence="1">The sequence shown here is derived from an EMBL/GenBank/DDBJ whole genome shotgun (WGS) entry which is preliminary data.</text>
</comment>
<dbReference type="Proteomes" id="UP001595685">
    <property type="component" value="Unassembled WGS sequence"/>
</dbReference>
<evidence type="ECO:0000313" key="2">
    <source>
        <dbReference type="Proteomes" id="UP001595685"/>
    </source>
</evidence>
<dbReference type="EMBL" id="JBHRWW010000001">
    <property type="protein sequence ID" value="MFC3687287.1"/>
    <property type="molecule type" value="Genomic_DNA"/>
</dbReference>
<proteinExistence type="predicted"/>
<keyword evidence="2" id="KW-1185">Reference proteome</keyword>
<evidence type="ECO:0000313" key="1">
    <source>
        <dbReference type="EMBL" id="MFC3687287.1"/>
    </source>
</evidence>
<protein>
    <submittedName>
        <fullName evidence="1">Uncharacterized protein</fullName>
    </submittedName>
</protein>
<organism evidence="1 2">
    <name type="scientific">Aquipuribacter hungaricus</name>
    <dbReference type="NCBI Taxonomy" id="545624"/>
    <lineage>
        <taxon>Bacteria</taxon>
        <taxon>Bacillati</taxon>
        <taxon>Actinomycetota</taxon>
        <taxon>Actinomycetes</taxon>
        <taxon>Micrococcales</taxon>
        <taxon>Intrasporangiaceae</taxon>
        <taxon>Aquipuribacter</taxon>
    </lineage>
</organism>
<reference evidence="2" key="1">
    <citation type="journal article" date="2019" name="Int. J. Syst. Evol. Microbiol.">
        <title>The Global Catalogue of Microorganisms (GCM) 10K type strain sequencing project: providing services to taxonomists for standard genome sequencing and annotation.</title>
        <authorList>
            <consortium name="The Broad Institute Genomics Platform"/>
            <consortium name="The Broad Institute Genome Sequencing Center for Infectious Disease"/>
            <person name="Wu L."/>
            <person name="Ma J."/>
        </authorList>
    </citation>
    <scope>NUCLEOTIDE SEQUENCE [LARGE SCALE GENOMIC DNA]</scope>
    <source>
        <strain evidence="2">NCAIM B.02333</strain>
    </source>
</reference>
<dbReference type="RefSeq" id="WP_340288727.1">
    <property type="nucleotide sequence ID" value="NZ_JBBEOI010000003.1"/>
</dbReference>
<sequence>MSVAEHLGLDDPETSELIRQAQRRWPAWARQDARLAVVTGPLQVPEWTLAADRADADGVLHALACLAAVDGGDDPAAAATLCWSLLPAAVSVAHELRGVTGSLDEAVAAQLWLEIRTFPWQRLRKVAANIRANTRTGVLRQCDDRSLGRPGDRTWSLTQPVDPTAAFWSALDDPTASEPGPAAAEEVVDVLRWACSNDVISSQDRDLLLSLMEAASARSLGRRHRGGGGLLANALSEEVARNWGVSPVTVRRRTRRSVQALARACRDGRYSDAA</sequence>